<comment type="domain">
    <text evidence="6">Has three domains with a flexible linker between the domains II and III and assumes an 'L' shape. Domain III is highly mobile and contacts RuvB.</text>
</comment>
<feature type="domain" description="Helix-hairpin-helix DNA-binding motif class 1" evidence="7">
    <location>
        <begin position="72"/>
        <end position="91"/>
    </location>
</feature>
<comment type="caution">
    <text evidence="6">Lacks conserved residue(s) required for the propagation of feature annotation.</text>
</comment>
<dbReference type="Pfam" id="PF14520">
    <property type="entry name" value="HHH_5"/>
    <property type="match status" value="1"/>
</dbReference>
<dbReference type="Proteomes" id="UP000033699">
    <property type="component" value="Unassembled WGS sequence"/>
</dbReference>
<dbReference type="GO" id="GO:0006310">
    <property type="term" value="P:DNA recombination"/>
    <property type="evidence" value="ECO:0007669"/>
    <property type="project" value="UniProtKB-UniRule"/>
</dbReference>
<dbReference type="InterPro" id="IPR000085">
    <property type="entry name" value="RuvA"/>
</dbReference>
<dbReference type="GO" id="GO:0048476">
    <property type="term" value="C:Holliday junction resolvase complex"/>
    <property type="evidence" value="ECO:0007669"/>
    <property type="project" value="UniProtKB-UniRule"/>
</dbReference>
<keyword evidence="4 6" id="KW-0233">DNA recombination</keyword>
<evidence type="ECO:0000256" key="5">
    <source>
        <dbReference type="ARBA" id="ARBA00023204"/>
    </source>
</evidence>
<dbReference type="InterPro" id="IPR011114">
    <property type="entry name" value="RuvA_C"/>
</dbReference>
<keyword evidence="1 6" id="KW-0963">Cytoplasm</keyword>
<dbReference type="CDD" id="cd14332">
    <property type="entry name" value="UBA_RuvA_C"/>
    <property type="match status" value="1"/>
</dbReference>
<dbReference type="InterPro" id="IPR036267">
    <property type="entry name" value="RuvA_C_sf"/>
</dbReference>
<gene>
    <name evidence="6" type="primary">ruvA</name>
    <name evidence="8" type="ORF">VM95_25255</name>
</gene>
<dbReference type="Gene3D" id="1.10.8.10">
    <property type="entry name" value="DNA helicase RuvA subunit, C-terminal domain"/>
    <property type="match status" value="1"/>
</dbReference>
<comment type="similarity">
    <text evidence="6">Belongs to the RuvA family.</text>
</comment>
<keyword evidence="8" id="KW-0547">Nucleotide-binding</keyword>
<reference evidence="8 9" key="1">
    <citation type="submission" date="2015-02" db="EMBL/GenBank/DDBJ databases">
        <authorList>
            <person name="Ju K.-S."/>
            <person name="Doroghazi J.R."/>
            <person name="Metcalf W."/>
        </authorList>
    </citation>
    <scope>NUCLEOTIDE SEQUENCE [LARGE SCALE GENOMIC DNA]</scope>
    <source>
        <strain evidence="8 9">ATCC 31215</strain>
    </source>
</reference>
<protein>
    <recommendedName>
        <fullName evidence="6">Holliday junction branch migration complex subunit RuvA</fullName>
    </recommendedName>
</protein>
<dbReference type="Pfam" id="PF07499">
    <property type="entry name" value="RuvA_C"/>
    <property type="match status" value="1"/>
</dbReference>
<keyword evidence="9" id="KW-1185">Reference proteome</keyword>
<name>A0A0F2T999_STRR3</name>
<dbReference type="Pfam" id="PF01330">
    <property type="entry name" value="RuvA_N"/>
    <property type="match status" value="1"/>
</dbReference>
<dbReference type="SUPFAM" id="SSF50249">
    <property type="entry name" value="Nucleic acid-binding proteins"/>
    <property type="match status" value="1"/>
</dbReference>
<comment type="subunit">
    <text evidence="6">Homotetramer. Forms an RuvA(8)-RuvB(12)-Holliday junction (HJ) complex. HJ DNA is sandwiched between 2 RuvA tetramers; dsDNA enters through RuvA and exits via RuvB. An RuvB hexamer assembles on each DNA strand where it exits the tetramer. Each RuvB hexamer is contacted by two RuvA subunits (via domain III) on 2 adjacent RuvB subunits; this complex drives branch migration. In the full resolvosome a probable DNA-RuvA(4)-RuvB(12)-RuvC(2) complex forms which resolves the HJ.</text>
</comment>
<dbReference type="EMBL" id="JZKH01000059">
    <property type="protein sequence ID" value="KJS59788.1"/>
    <property type="molecule type" value="Genomic_DNA"/>
</dbReference>
<comment type="caution">
    <text evidence="8">The sequence shown here is derived from an EMBL/GenBank/DDBJ whole genome shotgun (WGS) entry which is preliminary data.</text>
</comment>
<dbReference type="Gene3D" id="2.40.50.140">
    <property type="entry name" value="Nucleic acid-binding proteins"/>
    <property type="match status" value="1"/>
</dbReference>
<accession>A0A0F2T999</accession>
<dbReference type="GO" id="GO:0000400">
    <property type="term" value="F:four-way junction DNA binding"/>
    <property type="evidence" value="ECO:0007669"/>
    <property type="project" value="UniProtKB-UniRule"/>
</dbReference>
<evidence type="ECO:0000256" key="1">
    <source>
        <dbReference type="ARBA" id="ARBA00022490"/>
    </source>
</evidence>
<dbReference type="GO" id="GO:0005737">
    <property type="term" value="C:cytoplasm"/>
    <property type="evidence" value="ECO:0007669"/>
    <property type="project" value="UniProtKB-SubCell"/>
</dbReference>
<dbReference type="OrthoDB" id="5293449at2"/>
<evidence type="ECO:0000256" key="6">
    <source>
        <dbReference type="HAMAP-Rule" id="MF_00031"/>
    </source>
</evidence>
<dbReference type="NCBIfam" id="TIGR00084">
    <property type="entry name" value="ruvA"/>
    <property type="match status" value="1"/>
</dbReference>
<keyword evidence="8" id="KW-0067">ATP-binding</keyword>
<keyword evidence="8" id="KW-0378">Hydrolase</keyword>
<keyword evidence="3 6" id="KW-0238">DNA-binding</keyword>
<dbReference type="RefSeq" id="WP_045700556.1">
    <property type="nucleotide sequence ID" value="NZ_JZKH01000059.1"/>
</dbReference>
<feature type="domain" description="Helix-hairpin-helix DNA-binding motif class 1" evidence="7">
    <location>
        <begin position="107"/>
        <end position="126"/>
    </location>
</feature>
<dbReference type="InterPro" id="IPR003583">
    <property type="entry name" value="Hlx-hairpin-Hlx_DNA-bd_motif"/>
</dbReference>
<dbReference type="AlphaFoldDB" id="A0A0F2T999"/>
<organism evidence="8 9">
    <name type="scientific">Streptomyces rubellomurinus (strain ATCC 31215)</name>
    <dbReference type="NCBI Taxonomy" id="359131"/>
    <lineage>
        <taxon>Bacteria</taxon>
        <taxon>Bacillati</taxon>
        <taxon>Actinomycetota</taxon>
        <taxon>Actinomycetes</taxon>
        <taxon>Kitasatosporales</taxon>
        <taxon>Streptomycetaceae</taxon>
        <taxon>Streptomyces</taxon>
    </lineage>
</organism>
<dbReference type="GO" id="GO:0009378">
    <property type="term" value="F:four-way junction helicase activity"/>
    <property type="evidence" value="ECO:0007669"/>
    <property type="project" value="InterPro"/>
</dbReference>
<dbReference type="HAMAP" id="MF_00031">
    <property type="entry name" value="DNA_HJ_migration_RuvA"/>
    <property type="match status" value="1"/>
</dbReference>
<evidence type="ECO:0000256" key="3">
    <source>
        <dbReference type="ARBA" id="ARBA00023125"/>
    </source>
</evidence>
<keyword evidence="8" id="KW-0347">Helicase</keyword>
<dbReference type="PATRIC" id="fig|359131.3.peg.6086"/>
<dbReference type="GO" id="GO:0006281">
    <property type="term" value="P:DNA repair"/>
    <property type="evidence" value="ECO:0007669"/>
    <property type="project" value="UniProtKB-UniRule"/>
</dbReference>
<feature type="region of interest" description="Domain III" evidence="6">
    <location>
        <begin position="153"/>
        <end position="203"/>
    </location>
</feature>
<dbReference type="InterPro" id="IPR012340">
    <property type="entry name" value="NA-bd_OB-fold"/>
</dbReference>
<dbReference type="Gene3D" id="1.10.150.20">
    <property type="entry name" value="5' to 3' exonuclease, C-terminal subdomain"/>
    <property type="match status" value="1"/>
</dbReference>
<proteinExistence type="inferred from homology"/>
<evidence type="ECO:0000259" key="7">
    <source>
        <dbReference type="SMART" id="SM00278"/>
    </source>
</evidence>
<dbReference type="InterPro" id="IPR013849">
    <property type="entry name" value="DNA_helicase_Holl-junc_RuvA_I"/>
</dbReference>
<evidence type="ECO:0000256" key="4">
    <source>
        <dbReference type="ARBA" id="ARBA00023172"/>
    </source>
</evidence>
<evidence type="ECO:0000256" key="2">
    <source>
        <dbReference type="ARBA" id="ARBA00022763"/>
    </source>
</evidence>
<keyword evidence="2 6" id="KW-0227">DNA damage</keyword>
<dbReference type="GO" id="GO:0009379">
    <property type="term" value="C:Holliday junction helicase complex"/>
    <property type="evidence" value="ECO:0007669"/>
    <property type="project" value="InterPro"/>
</dbReference>
<sequence length="203" mass="20501">MIAFVQGPVAAVSAGVAVIEVGGVGMAVQCTPNTLAGLRLGEPARLATSLVVREDSLTLFGFADDDERAVFEILQAAPGVGPKLAQAILGVHSPDALRAAVAGGDEKALVAVPGIGKAKAAKLLLEYKDKLGAPLGAVPAQKPIAAGPAPWSDQLHAALTGLGYAPREADEAVAAVTPEAQAQQTPDVGALLRLALRGLNRAR</sequence>
<dbReference type="SUPFAM" id="SSF47781">
    <property type="entry name" value="RuvA domain 2-like"/>
    <property type="match status" value="1"/>
</dbReference>
<comment type="function">
    <text evidence="6">The RuvA-RuvB-RuvC complex processes Holliday junction (HJ) DNA during genetic recombination and DNA repair, while the RuvA-RuvB complex plays an important role in the rescue of blocked DNA replication forks via replication fork reversal (RFR). RuvA specifically binds to HJ cruciform DNA, conferring on it an open structure. The RuvB hexamer acts as an ATP-dependent pump, pulling dsDNA into and through the RuvAB complex. HJ branch migration allows RuvC to scan DNA until it finds its consensus sequence, where it cleaves and resolves the cruciform DNA.</text>
</comment>
<dbReference type="SMART" id="SM00278">
    <property type="entry name" value="HhH1"/>
    <property type="match status" value="2"/>
</dbReference>
<dbReference type="SUPFAM" id="SSF46929">
    <property type="entry name" value="DNA helicase RuvA subunit, C-terminal domain"/>
    <property type="match status" value="1"/>
</dbReference>
<evidence type="ECO:0000313" key="8">
    <source>
        <dbReference type="EMBL" id="KJS59788.1"/>
    </source>
</evidence>
<dbReference type="InterPro" id="IPR010994">
    <property type="entry name" value="RuvA_2-like"/>
</dbReference>
<comment type="subcellular location">
    <subcellularLocation>
        <location evidence="6">Cytoplasm</location>
    </subcellularLocation>
</comment>
<evidence type="ECO:0000313" key="9">
    <source>
        <dbReference type="Proteomes" id="UP000033699"/>
    </source>
</evidence>
<dbReference type="GO" id="GO:0005524">
    <property type="term" value="F:ATP binding"/>
    <property type="evidence" value="ECO:0007669"/>
    <property type="project" value="InterPro"/>
</dbReference>
<keyword evidence="5 6" id="KW-0234">DNA repair</keyword>